<dbReference type="InterPro" id="IPR027417">
    <property type="entry name" value="P-loop_NTPase"/>
</dbReference>
<feature type="domain" description="Helicase ATP-binding" evidence="7">
    <location>
        <begin position="127"/>
        <end position="467"/>
    </location>
</feature>
<evidence type="ECO:0000256" key="3">
    <source>
        <dbReference type="ARBA" id="ARBA00022806"/>
    </source>
</evidence>
<dbReference type="InterPro" id="IPR014001">
    <property type="entry name" value="Helicase_ATP-bd"/>
</dbReference>
<keyword evidence="1" id="KW-0547">Nucleotide-binding</keyword>
<dbReference type="GO" id="GO:0016787">
    <property type="term" value="F:hydrolase activity"/>
    <property type="evidence" value="ECO:0007669"/>
    <property type="project" value="UniProtKB-KW"/>
</dbReference>
<keyword evidence="5" id="KW-0175">Coiled coil</keyword>
<evidence type="ECO:0000256" key="6">
    <source>
        <dbReference type="SAM" id="MobiDB-lite"/>
    </source>
</evidence>
<evidence type="ECO:0000313" key="10">
    <source>
        <dbReference type="Proteomes" id="UP000220158"/>
    </source>
</evidence>
<dbReference type="SMART" id="SM00487">
    <property type="entry name" value="DEXDc"/>
    <property type="match status" value="1"/>
</dbReference>
<dbReference type="RefSeq" id="XP_028534904.1">
    <property type="nucleotide sequence ID" value="XM_028679163.1"/>
</dbReference>
<dbReference type="Proteomes" id="UP000220158">
    <property type="component" value="Chromosome 14"/>
</dbReference>
<dbReference type="PANTHER" id="PTHR47959:SF1">
    <property type="entry name" value="ATP-DEPENDENT RNA HELICASE DBPA"/>
    <property type="match status" value="1"/>
</dbReference>
<dbReference type="VEuPathDB" id="PlasmoDB:PRELSG_1411300"/>
<dbReference type="GO" id="GO:0003676">
    <property type="term" value="F:nucleic acid binding"/>
    <property type="evidence" value="ECO:0007669"/>
    <property type="project" value="InterPro"/>
</dbReference>
<evidence type="ECO:0000259" key="7">
    <source>
        <dbReference type="PROSITE" id="PS51192"/>
    </source>
</evidence>
<dbReference type="EC" id="3.6.1.3" evidence="9"/>
<reference evidence="9 10" key="1">
    <citation type="submission" date="2015-04" db="EMBL/GenBank/DDBJ databases">
        <authorList>
            <consortium name="Pathogen Informatics"/>
        </authorList>
    </citation>
    <scope>NUCLEOTIDE SEQUENCE [LARGE SCALE GENOMIC DNA]</scope>
    <source>
        <strain evidence="9 10">SGS1</strain>
    </source>
</reference>
<dbReference type="InterPro" id="IPR011545">
    <property type="entry name" value="DEAD/DEAH_box_helicase_dom"/>
</dbReference>
<dbReference type="PANTHER" id="PTHR47959">
    <property type="entry name" value="ATP-DEPENDENT RNA HELICASE RHLE-RELATED"/>
    <property type="match status" value="1"/>
</dbReference>
<evidence type="ECO:0000313" key="9">
    <source>
        <dbReference type="EMBL" id="CRH02384.1"/>
    </source>
</evidence>
<organism evidence="9 10">
    <name type="scientific">Plasmodium relictum</name>
    <dbReference type="NCBI Taxonomy" id="85471"/>
    <lineage>
        <taxon>Eukaryota</taxon>
        <taxon>Sar</taxon>
        <taxon>Alveolata</taxon>
        <taxon>Apicomplexa</taxon>
        <taxon>Aconoidasida</taxon>
        <taxon>Haemosporida</taxon>
        <taxon>Plasmodiidae</taxon>
        <taxon>Plasmodium</taxon>
        <taxon>Plasmodium (Haemamoeba)</taxon>
    </lineage>
</organism>
<dbReference type="Pfam" id="PF00270">
    <property type="entry name" value="DEAD"/>
    <property type="match status" value="2"/>
</dbReference>
<dbReference type="PROSITE" id="PS51192">
    <property type="entry name" value="HELICASE_ATP_BIND_1"/>
    <property type="match status" value="1"/>
</dbReference>
<dbReference type="SUPFAM" id="SSF52540">
    <property type="entry name" value="P-loop containing nucleoside triphosphate hydrolases"/>
    <property type="match status" value="2"/>
</dbReference>
<dbReference type="KEGG" id="prel:PRELSG_1411300"/>
<dbReference type="GO" id="GO:0005829">
    <property type="term" value="C:cytosol"/>
    <property type="evidence" value="ECO:0007669"/>
    <property type="project" value="TreeGrafter"/>
</dbReference>
<evidence type="ECO:0000256" key="5">
    <source>
        <dbReference type="SAM" id="Coils"/>
    </source>
</evidence>
<keyword evidence="4" id="KW-0067">ATP-binding</keyword>
<evidence type="ECO:0000256" key="4">
    <source>
        <dbReference type="ARBA" id="ARBA00022840"/>
    </source>
</evidence>
<accession>A0A1J1HBQ3</accession>
<dbReference type="EMBL" id="LN835309">
    <property type="protein sequence ID" value="CRH02384.1"/>
    <property type="molecule type" value="Genomic_DNA"/>
</dbReference>
<dbReference type="GO" id="GO:0005524">
    <property type="term" value="F:ATP binding"/>
    <property type="evidence" value="ECO:0007669"/>
    <property type="project" value="UniProtKB-KW"/>
</dbReference>
<dbReference type="GO" id="GO:0003724">
    <property type="term" value="F:RNA helicase activity"/>
    <property type="evidence" value="ECO:0007669"/>
    <property type="project" value="TreeGrafter"/>
</dbReference>
<feature type="coiled-coil region" evidence="5">
    <location>
        <begin position="629"/>
        <end position="656"/>
    </location>
</feature>
<dbReference type="Gene3D" id="3.40.50.300">
    <property type="entry name" value="P-loop containing nucleotide triphosphate hydrolases"/>
    <property type="match status" value="3"/>
</dbReference>
<dbReference type="InterPro" id="IPR001650">
    <property type="entry name" value="Helicase_C-like"/>
</dbReference>
<gene>
    <name evidence="9" type="ORF">PRELSG_1411300</name>
</gene>
<dbReference type="SMART" id="SM00490">
    <property type="entry name" value="HELICc"/>
    <property type="match status" value="1"/>
</dbReference>
<dbReference type="InterPro" id="IPR050079">
    <property type="entry name" value="DEAD_box_RNA_helicase"/>
</dbReference>
<feature type="domain" description="Helicase C-terminal" evidence="8">
    <location>
        <begin position="562"/>
        <end position="746"/>
    </location>
</feature>
<keyword evidence="2 9" id="KW-0378">Hydrolase</keyword>
<proteinExistence type="predicted"/>
<keyword evidence="3 9" id="KW-0347">Helicase</keyword>
<protein>
    <submittedName>
        <fullName evidence="9">DEAD box helicase, putative</fullName>
        <ecNumber evidence="9">3.6.1.3</ecNumber>
    </submittedName>
</protein>
<dbReference type="Pfam" id="PF00271">
    <property type="entry name" value="Helicase_C"/>
    <property type="match status" value="1"/>
</dbReference>
<dbReference type="OrthoDB" id="10256233at2759"/>
<evidence type="ECO:0000256" key="2">
    <source>
        <dbReference type="ARBA" id="ARBA00022801"/>
    </source>
</evidence>
<name>A0A1J1HBQ3_PLARL</name>
<sequence>MENYLIEFFFLSKLFIFNLNITKKYYLYIVFLFYLSILYAKKWESSKKDNFFFIRKINIKKEKNLLKNDRNTNNISLLEKKYRNENKNIVFIENGTNDENKINYIKDYFNKNVKEIKYLSDLQKNFIYLIERNNNMLLHAKTSSGKTTICIFYFILKFYYKCEFIFDEDIEREKYMNKEHFKDNIFDRNKYEKYLYRNKLMYIPFSEKCSEIFDIRENKELLIEEKSNIKLKNEKILILCPSKELCVQISQNILSLINNKNKEIIKLFIDKQVDKNKQRKENNKKKGKKQKENDNLKVENIKHNEISSSLKEMKKNTTNTNEEKEKNKWKLNENIRLNGNNNIKVNEELTENDMLKEINKLKNALFLIGTPISFKNYILNLEKESLKEFLQSIKYIFFDEIDKLFPSLKKNNLIKTKNNIKKKNAYLILETIMYMNKKNLIFIGCSSTLNRELHRKIYKLLSLNRSNSKKKIYLLREKNSSLQTINSQENNLIKINSFNFDENTKKKLNENDEKFRKEGNTFEKNVTSEIEESYSKNLDFNKHLNNENIMQKYVIKIRIPNNIYHFYHVINDELFENKIKESYKIIEHFCQQKILILIKNGYSLMNIKKFLQEKNIFCILLHEKLQISLQENNKHLKKLCNNYEEIRNLKEISTKEKKFINKFPVIISSFDAIRGFHINNLDIVILCNKPKNVNEYIHLCGRVGRRNRVGYSILMENEKNINIIKKWLTNIDVNFNNLFLNNNPVKIEKGGEKKMKEKIDLNYFASCILDELKDDV</sequence>
<keyword evidence="10" id="KW-1185">Reference proteome</keyword>
<dbReference type="AlphaFoldDB" id="A0A1J1HBQ3"/>
<evidence type="ECO:0000256" key="1">
    <source>
        <dbReference type="ARBA" id="ARBA00022741"/>
    </source>
</evidence>
<dbReference type="GeneID" id="39738544"/>
<feature type="region of interest" description="Disordered" evidence="6">
    <location>
        <begin position="276"/>
        <end position="296"/>
    </location>
</feature>
<evidence type="ECO:0000259" key="8">
    <source>
        <dbReference type="PROSITE" id="PS51194"/>
    </source>
</evidence>
<dbReference type="PROSITE" id="PS51194">
    <property type="entry name" value="HELICASE_CTER"/>
    <property type="match status" value="1"/>
</dbReference>